<dbReference type="PANTHER" id="PTHR42680:SF3">
    <property type="entry name" value="DCTP DEAMINASE"/>
    <property type="match status" value="1"/>
</dbReference>
<dbReference type="InterPro" id="IPR036157">
    <property type="entry name" value="dUTPase-like_sf"/>
</dbReference>
<dbReference type="SUPFAM" id="SSF51283">
    <property type="entry name" value="dUTPase-like"/>
    <property type="match status" value="1"/>
</dbReference>
<dbReference type="Pfam" id="PF22769">
    <property type="entry name" value="DCD"/>
    <property type="match status" value="1"/>
</dbReference>
<keyword evidence="3" id="KW-1185">Reference proteome</keyword>
<evidence type="ECO:0000313" key="2">
    <source>
        <dbReference type="EMBL" id="MFC5719177.1"/>
    </source>
</evidence>
<dbReference type="Gene3D" id="2.70.40.10">
    <property type="match status" value="1"/>
</dbReference>
<dbReference type="RefSeq" id="WP_390314183.1">
    <property type="nucleotide sequence ID" value="NZ_JBHSPB010000002.1"/>
</dbReference>
<keyword evidence="1" id="KW-0546">Nucleotide metabolism</keyword>
<dbReference type="InterPro" id="IPR011962">
    <property type="entry name" value="dCTP_deaminase"/>
</dbReference>
<gene>
    <name evidence="2" type="ORF">ACFP1Z_03125</name>
</gene>
<evidence type="ECO:0000313" key="3">
    <source>
        <dbReference type="Proteomes" id="UP001596083"/>
    </source>
</evidence>
<reference evidence="3" key="1">
    <citation type="journal article" date="2019" name="Int. J. Syst. Evol. Microbiol.">
        <title>The Global Catalogue of Microorganisms (GCM) 10K type strain sequencing project: providing services to taxonomists for standard genome sequencing and annotation.</title>
        <authorList>
            <consortium name="The Broad Institute Genomics Platform"/>
            <consortium name="The Broad Institute Genome Sequencing Center for Infectious Disease"/>
            <person name="Wu L."/>
            <person name="Ma J."/>
        </authorList>
    </citation>
    <scope>NUCLEOTIDE SEQUENCE [LARGE SCALE GENOMIC DNA]</scope>
    <source>
        <strain evidence="3">CGMCC 4.7304</strain>
    </source>
</reference>
<organism evidence="2 3">
    <name type="scientific">Streptomyces gamaensis</name>
    <dbReference type="NCBI Taxonomy" id="1763542"/>
    <lineage>
        <taxon>Bacteria</taxon>
        <taxon>Bacillati</taxon>
        <taxon>Actinomycetota</taxon>
        <taxon>Actinomycetes</taxon>
        <taxon>Kitasatosporales</taxon>
        <taxon>Streptomycetaceae</taxon>
        <taxon>Streptomyces</taxon>
    </lineage>
</organism>
<proteinExistence type="predicted"/>
<dbReference type="EMBL" id="JBHSPB010000002">
    <property type="protein sequence ID" value="MFC5719177.1"/>
    <property type="molecule type" value="Genomic_DNA"/>
</dbReference>
<evidence type="ECO:0000256" key="1">
    <source>
        <dbReference type="ARBA" id="ARBA00023080"/>
    </source>
</evidence>
<name>A0ABW0YTM2_9ACTN</name>
<sequence>MILTGPEIVRQRRLGTLTIEPFNSRQLNPVSYNYRLGRTLRTHRAAVMDTHAAHELEEFTIPDDGIVLQPGRVYLGTTMEAIGSTRFVPSLIGRSSLGRLGMFLQYSADLGNLGACHRWTLEIKVVQPLHVYAEMITGQVSFWTVCGARQPYAGYFGRIDEATVPPADLLTAPTALLPLPLPLPTRRLP</sequence>
<dbReference type="Proteomes" id="UP001596083">
    <property type="component" value="Unassembled WGS sequence"/>
</dbReference>
<accession>A0ABW0YTM2</accession>
<protein>
    <submittedName>
        <fullName evidence="2">Deoxycytidine deaminase</fullName>
    </submittedName>
</protein>
<dbReference type="PANTHER" id="PTHR42680">
    <property type="entry name" value="DCTP DEAMINASE"/>
    <property type="match status" value="1"/>
</dbReference>
<comment type="caution">
    <text evidence="2">The sequence shown here is derived from an EMBL/GenBank/DDBJ whole genome shotgun (WGS) entry which is preliminary data.</text>
</comment>